<dbReference type="OrthoDB" id="4785550at2"/>
<dbReference type="AlphaFoldDB" id="A0A138AEF4"/>
<name>A0A138AEF4_9ACTN</name>
<sequence length="189" mass="19659">MLAAIAGTAPPNLADTESATVTVGGTRIEVAVGEPAAPAVIELRTDRPLAVVLDDVIAASGSASSAPSDPDAPIETVTAHVGLIAIVVRGCEESTGPDPDSSPSTEAELRSFLFERLVSAERPGADYAYWRRSLIDADQMRATIDLVSAQLRALIPPSPRALSSHVAIRLGLARLNAEIETEIEEAGRG</sequence>
<gene>
    <name evidence="1" type="ORF">AXK60_08655</name>
</gene>
<accession>A0A138AEF4</accession>
<organism evidence="1 2">
    <name type="scientific">Tsukamurella pseudospumae</name>
    <dbReference type="NCBI Taxonomy" id="239498"/>
    <lineage>
        <taxon>Bacteria</taxon>
        <taxon>Bacillati</taxon>
        <taxon>Actinomycetota</taxon>
        <taxon>Actinomycetes</taxon>
        <taxon>Mycobacteriales</taxon>
        <taxon>Tsukamurellaceae</taxon>
        <taxon>Tsukamurella</taxon>
    </lineage>
</organism>
<evidence type="ECO:0000313" key="1">
    <source>
        <dbReference type="EMBL" id="KXP08735.1"/>
    </source>
</evidence>
<reference evidence="2" key="1">
    <citation type="submission" date="2016-02" db="EMBL/GenBank/DDBJ databases">
        <authorList>
            <person name="Wen L."/>
            <person name="He K."/>
            <person name="Yang H."/>
        </authorList>
    </citation>
    <scope>NUCLEOTIDE SEQUENCE [LARGE SCALE GENOMIC DNA]</scope>
    <source>
        <strain evidence="2">JCM 15929</strain>
    </source>
</reference>
<protein>
    <submittedName>
        <fullName evidence="1">Uncharacterized protein</fullName>
    </submittedName>
</protein>
<dbReference type="RefSeq" id="WP_068571610.1">
    <property type="nucleotide sequence ID" value="NZ_LSRF01000044.1"/>
</dbReference>
<evidence type="ECO:0000313" key="2">
    <source>
        <dbReference type="Proteomes" id="UP000070258"/>
    </source>
</evidence>
<comment type="caution">
    <text evidence="1">The sequence shown here is derived from an EMBL/GenBank/DDBJ whole genome shotgun (WGS) entry which is preliminary data.</text>
</comment>
<dbReference type="EMBL" id="LSRF01000044">
    <property type="protein sequence ID" value="KXP08735.1"/>
    <property type="molecule type" value="Genomic_DNA"/>
</dbReference>
<dbReference type="Proteomes" id="UP000070258">
    <property type="component" value="Unassembled WGS sequence"/>
</dbReference>
<proteinExistence type="predicted"/>
<dbReference type="STRING" id="239498.AXK60_08655"/>